<accession>A0A2A9EE23</accession>
<sequence>MPPVPVAPAALRRAAAPVTHGLAVVRRPLARALGHATPLGWTVFALAVLGILAGRRLGWDELVTGGVTLAGLLVISIILTLGRSTYSVELDLADRRVTVGQRALGRIAVTNVGRSRMLPAEIELPVGAGAASFEMPSMAAGAVHEEVFAVPTARRAVVVVGPVRSVRGDALGLVRRQLRWTEPEELYIHPRIVSLASARTGVMRDLEGQTTRVVSENDMSFHALREYVAGDDRRNIHWRTSARLNKLMVRQYEDTRRTHTALALEDSRAAYLDEDEYEAAVEVFASLGAQAVREGLEITALSGEDVLRTGTPPRFLDDCAGLASRPGPTGPGVTRTVAQSVPHASMVIVVTGSVPDAAELRRSALHVPAGVRTAIIVVSLGHELRMQTLGRLSVAHIGDLADLPRLVSRLVSP</sequence>
<name>A0A2A9EE23_9MICO</name>
<comment type="caution">
    <text evidence="3">The sequence shown here is derived from an EMBL/GenBank/DDBJ whole genome shotgun (WGS) entry which is preliminary data.</text>
</comment>
<dbReference type="RefSeq" id="WP_098457648.1">
    <property type="nucleotide sequence ID" value="NZ_PDJH01000001.1"/>
</dbReference>
<reference evidence="3 4" key="1">
    <citation type="submission" date="2017-10" db="EMBL/GenBank/DDBJ databases">
        <title>Sequencing the genomes of 1000 actinobacteria strains.</title>
        <authorList>
            <person name="Klenk H.-P."/>
        </authorList>
    </citation>
    <scope>NUCLEOTIDE SEQUENCE [LARGE SCALE GENOMIC DNA]</scope>
    <source>
        <strain evidence="3 4">DSM 21574</strain>
    </source>
</reference>
<keyword evidence="1" id="KW-0812">Transmembrane</keyword>
<dbReference type="EMBL" id="PDJH01000001">
    <property type="protein sequence ID" value="PFG36469.1"/>
    <property type="molecule type" value="Genomic_DNA"/>
</dbReference>
<evidence type="ECO:0000256" key="1">
    <source>
        <dbReference type="SAM" id="Phobius"/>
    </source>
</evidence>
<evidence type="ECO:0000313" key="3">
    <source>
        <dbReference type="EMBL" id="PFG36469.1"/>
    </source>
</evidence>
<dbReference type="InterPro" id="IPR002881">
    <property type="entry name" value="DUF58"/>
</dbReference>
<feature type="transmembrane region" description="Helical" evidence="1">
    <location>
        <begin position="62"/>
        <end position="82"/>
    </location>
</feature>
<gene>
    <name evidence="3" type="ORF">ATL41_1196</name>
</gene>
<proteinExistence type="predicted"/>
<evidence type="ECO:0000259" key="2">
    <source>
        <dbReference type="Pfam" id="PF01882"/>
    </source>
</evidence>
<dbReference type="Pfam" id="PF01882">
    <property type="entry name" value="DUF58"/>
    <property type="match status" value="1"/>
</dbReference>
<dbReference type="PANTHER" id="PTHR34351:SF1">
    <property type="entry name" value="SLR1927 PROTEIN"/>
    <property type="match status" value="1"/>
</dbReference>
<dbReference type="OrthoDB" id="9812729at2"/>
<keyword evidence="1" id="KW-1133">Transmembrane helix</keyword>
<dbReference type="AlphaFoldDB" id="A0A2A9EE23"/>
<evidence type="ECO:0000313" key="4">
    <source>
        <dbReference type="Proteomes" id="UP000221394"/>
    </source>
</evidence>
<protein>
    <submittedName>
        <fullName evidence="3">Uncharacterized protein DUF58</fullName>
    </submittedName>
</protein>
<feature type="transmembrane region" description="Helical" evidence="1">
    <location>
        <begin position="32"/>
        <end position="53"/>
    </location>
</feature>
<keyword evidence="1" id="KW-0472">Membrane</keyword>
<organism evidence="3 4">
    <name type="scientific">Flavimobilis soli</name>
    <dbReference type="NCBI Taxonomy" id="442709"/>
    <lineage>
        <taxon>Bacteria</taxon>
        <taxon>Bacillati</taxon>
        <taxon>Actinomycetota</taxon>
        <taxon>Actinomycetes</taxon>
        <taxon>Micrococcales</taxon>
        <taxon>Jonesiaceae</taxon>
        <taxon>Flavimobilis</taxon>
    </lineage>
</organism>
<keyword evidence="4" id="KW-1185">Reference proteome</keyword>
<feature type="domain" description="DUF58" evidence="2">
    <location>
        <begin position="224"/>
        <end position="314"/>
    </location>
</feature>
<dbReference type="PANTHER" id="PTHR34351">
    <property type="entry name" value="SLR1927 PROTEIN-RELATED"/>
    <property type="match status" value="1"/>
</dbReference>
<dbReference type="Proteomes" id="UP000221394">
    <property type="component" value="Unassembled WGS sequence"/>
</dbReference>